<comment type="caution">
    <text evidence="1">The sequence shown here is derived from an EMBL/GenBank/DDBJ whole genome shotgun (WGS) entry which is preliminary data.</text>
</comment>
<keyword evidence="2" id="KW-1185">Reference proteome</keyword>
<sequence>EADKLRKDLDFILEMGSKEIKKSAIKLKQNFEVIFMIVVKKAVWETSSSPEKGQYGRLPVVPRRGKTHTTTGHRKNYEKVEAFWNKIENDLADLAIKSKRQELRLAEIGAACSVMKNTTTVLQTAIGRVDTTLSDATYYTSTPMRQNILSELSEEEDNPPSFYETSPVHKQFEPSPFISYSQVRKHD</sequence>
<reference evidence="1" key="1">
    <citation type="submission" date="2021-06" db="EMBL/GenBank/DDBJ databases">
        <authorList>
            <person name="Kallberg Y."/>
            <person name="Tangrot J."/>
            <person name="Rosling A."/>
        </authorList>
    </citation>
    <scope>NUCLEOTIDE SEQUENCE</scope>
    <source>
        <strain evidence="1">87-6 pot B 2015</strain>
    </source>
</reference>
<gene>
    <name evidence="1" type="ORF">FMOSSE_LOCUS15970</name>
</gene>
<protein>
    <submittedName>
        <fullName evidence="1">694_t:CDS:1</fullName>
    </submittedName>
</protein>
<evidence type="ECO:0000313" key="1">
    <source>
        <dbReference type="EMBL" id="CAG8737530.1"/>
    </source>
</evidence>
<dbReference type="AlphaFoldDB" id="A0A9N9IIV5"/>
<name>A0A9N9IIV5_FUNMO</name>
<feature type="non-terminal residue" evidence="1">
    <location>
        <position position="187"/>
    </location>
</feature>
<proteinExistence type="predicted"/>
<organism evidence="1 2">
    <name type="scientific">Funneliformis mosseae</name>
    <name type="common">Endomycorrhizal fungus</name>
    <name type="synonym">Glomus mosseae</name>
    <dbReference type="NCBI Taxonomy" id="27381"/>
    <lineage>
        <taxon>Eukaryota</taxon>
        <taxon>Fungi</taxon>
        <taxon>Fungi incertae sedis</taxon>
        <taxon>Mucoromycota</taxon>
        <taxon>Glomeromycotina</taxon>
        <taxon>Glomeromycetes</taxon>
        <taxon>Glomerales</taxon>
        <taxon>Glomeraceae</taxon>
        <taxon>Funneliformis</taxon>
    </lineage>
</organism>
<evidence type="ECO:0000313" key="2">
    <source>
        <dbReference type="Proteomes" id="UP000789375"/>
    </source>
</evidence>
<feature type="non-terminal residue" evidence="1">
    <location>
        <position position="1"/>
    </location>
</feature>
<accession>A0A9N9IIV5</accession>
<dbReference type="Proteomes" id="UP000789375">
    <property type="component" value="Unassembled WGS sequence"/>
</dbReference>
<dbReference type="EMBL" id="CAJVPP010019262">
    <property type="protein sequence ID" value="CAG8737530.1"/>
    <property type="molecule type" value="Genomic_DNA"/>
</dbReference>